<sequence>MTEVDAIVIGAGMSGMYQLHLLRQLGLGVQVIEAGSEVGGTWYWNRYPGCRFDSESYSYCFSFDEEMLQEWDWSEHFAPQPETFAYLRRVADKLDLRRDIRFDTRVASAHWQEREGHWLVRCEDGYEARARYLVTAVGILSIPVIPNFPGRDSFAGPSFHTSDWPRGGIELAGKRVAVVGTGATGVQVIQEMAKVAGHLTVIQKEPNWCKPLCNAPIAPEEMADIKARYAEIFRSCRESDAGFVHNWDPRTTFEVGDEEREAFYERKYGERGFAFWLSNFSDLAVDEKAARLASDFLARKIRSRVNDPETAEKLIPKDHLFGTRRVPMETRYYEVFNQPNVDLIDVNADPLVEITPDGMRFGSGFVPLDAIIYATGFDAVRGAFDKIDIVGKGGLTLREKWDDGPVTFLGLQSHGFPNFFMIVGPHSGATFCNVPRCAEQNVEFVAELIGHMEGRGLARCEASAAAEDDWTTQVLDQADQLLAGRTNSWFTGINHNIEGRGRRKMLLYTLGQQYFLQTCREIVAQDYRGFDMAPQRPAA</sequence>
<keyword evidence="2" id="KW-0274">FAD</keyword>
<dbReference type="KEGG" id="smaz:LH19_13530"/>
<keyword evidence="5" id="KW-0503">Monooxygenase</keyword>
<evidence type="ECO:0000256" key="2">
    <source>
        <dbReference type="ARBA" id="ARBA00022827"/>
    </source>
</evidence>
<proteinExistence type="predicted"/>
<dbReference type="Gene3D" id="3.50.50.60">
    <property type="entry name" value="FAD/NAD(P)-binding domain"/>
    <property type="match status" value="3"/>
</dbReference>
<evidence type="ECO:0000256" key="3">
    <source>
        <dbReference type="ARBA" id="ARBA00022857"/>
    </source>
</evidence>
<dbReference type="InterPro" id="IPR050775">
    <property type="entry name" value="FAD-binding_Monooxygenases"/>
</dbReference>
<reference evidence="5 6" key="2">
    <citation type="journal article" date="2016" name="Genome Announc.">
        <title>Complete Genome Sequence of Sphingopyxis macrogoltabida Strain 203N (NBRC 111659), a Polyethylene Glycol Degrader.</title>
        <authorList>
            <person name="Ohtsubo Y."/>
            <person name="Nonoyama S."/>
            <person name="Nagata Y."/>
            <person name="Numata M."/>
            <person name="Tsuchikane K."/>
            <person name="Hosoyama A."/>
            <person name="Yamazoe A."/>
            <person name="Tsuda M."/>
            <person name="Fujita N."/>
            <person name="Kawai F."/>
        </authorList>
    </citation>
    <scope>NUCLEOTIDE SEQUENCE [LARGE SCALE GENOMIC DNA]</scope>
    <source>
        <strain evidence="5 6">203N</strain>
    </source>
</reference>
<evidence type="ECO:0000313" key="5">
    <source>
        <dbReference type="EMBL" id="AMU88670.1"/>
    </source>
</evidence>
<gene>
    <name evidence="5" type="ORF">ATM17_06390</name>
</gene>
<protein>
    <submittedName>
        <fullName evidence="5">Cyclohexanone monooxygenase</fullName>
    </submittedName>
</protein>
<keyword evidence="1" id="KW-0285">Flavoprotein</keyword>
<dbReference type="RefSeq" id="WP_054728687.1">
    <property type="nucleotide sequence ID" value="NZ_CP009429.1"/>
</dbReference>
<organism evidence="5 6">
    <name type="scientific">Sphingopyxis macrogoltabida</name>
    <name type="common">Sphingomonas macrogoltabidus</name>
    <dbReference type="NCBI Taxonomy" id="33050"/>
    <lineage>
        <taxon>Bacteria</taxon>
        <taxon>Pseudomonadati</taxon>
        <taxon>Pseudomonadota</taxon>
        <taxon>Alphaproteobacteria</taxon>
        <taxon>Sphingomonadales</taxon>
        <taxon>Sphingomonadaceae</taxon>
        <taxon>Sphingopyxis</taxon>
    </lineage>
</organism>
<accession>A0AAC9FF93</accession>
<dbReference type="Pfam" id="PF13738">
    <property type="entry name" value="Pyr_redox_3"/>
    <property type="match status" value="1"/>
</dbReference>
<evidence type="ECO:0000256" key="4">
    <source>
        <dbReference type="ARBA" id="ARBA00023002"/>
    </source>
</evidence>
<dbReference type="InterPro" id="IPR036188">
    <property type="entry name" value="FAD/NAD-bd_sf"/>
</dbReference>
<dbReference type="GO" id="GO:0004497">
    <property type="term" value="F:monooxygenase activity"/>
    <property type="evidence" value="ECO:0007669"/>
    <property type="project" value="UniProtKB-KW"/>
</dbReference>
<evidence type="ECO:0000313" key="6">
    <source>
        <dbReference type="Proteomes" id="UP000076088"/>
    </source>
</evidence>
<keyword evidence="4" id="KW-0560">Oxidoreductase</keyword>
<dbReference type="AlphaFoldDB" id="A0AAC9FF93"/>
<name>A0AAC9FF93_SPHMC</name>
<dbReference type="SUPFAM" id="SSF51905">
    <property type="entry name" value="FAD/NAD(P)-binding domain"/>
    <property type="match status" value="2"/>
</dbReference>
<dbReference type="Proteomes" id="UP000076088">
    <property type="component" value="Chromosome"/>
</dbReference>
<dbReference type="EMBL" id="CP013344">
    <property type="protein sequence ID" value="AMU88670.1"/>
    <property type="molecule type" value="Genomic_DNA"/>
</dbReference>
<dbReference type="PANTHER" id="PTHR43098">
    <property type="entry name" value="L-ORNITHINE N(5)-MONOOXYGENASE-RELATED"/>
    <property type="match status" value="1"/>
</dbReference>
<dbReference type="PANTHER" id="PTHR43098:SF5">
    <property type="entry name" value="DUAL-FUNCTIONAL MONOOXYGENASE_METHYLTRANSFERASE PSOF"/>
    <property type="match status" value="1"/>
</dbReference>
<keyword evidence="3" id="KW-0521">NADP</keyword>
<evidence type="ECO:0000256" key="1">
    <source>
        <dbReference type="ARBA" id="ARBA00022630"/>
    </source>
</evidence>
<reference evidence="6" key="1">
    <citation type="submission" date="2015-11" db="EMBL/GenBank/DDBJ databases">
        <title>Complete genome sequence of a polyethylene-glycol degrader Sphingopyxis macrogoltabida 203N (NBRC 111659).</title>
        <authorList>
            <person name="Yoshiyuki O."/>
            <person name="Shouta N."/>
            <person name="Nagata Y."/>
            <person name="Numata M."/>
            <person name="Tsuchikane K."/>
            <person name="Hosoyama A."/>
            <person name="Yamazoe A."/>
            <person name="Tsuda M."/>
            <person name="Fujita N."/>
            <person name="Kawai F."/>
        </authorList>
    </citation>
    <scope>NUCLEOTIDE SEQUENCE [LARGE SCALE GENOMIC DNA]</scope>
    <source>
        <strain evidence="6">203N</strain>
    </source>
</reference>
<keyword evidence="6" id="KW-1185">Reference proteome</keyword>
<dbReference type="PRINTS" id="PR00411">
    <property type="entry name" value="PNDRDTASEI"/>
</dbReference>